<reference evidence="1" key="1">
    <citation type="journal article" date="2025" name="Int. J. Syst. Evol. Microbiol.">
        <title>Inconstantimicrobium mannanitabidum sp. nov., a novel member of the family Clostridiaceae isolated from anoxic soil under the treatment of reductive soil disinfestation.</title>
        <authorList>
            <person name="Ueki A."/>
            <person name="Tonouchi A."/>
            <person name="Honma S."/>
            <person name="Kaku N."/>
            <person name="Ueki K."/>
        </authorList>
    </citation>
    <scope>NUCLEOTIDE SEQUENCE</scope>
    <source>
        <strain evidence="1">TW13</strain>
    </source>
</reference>
<comment type="caution">
    <text evidence="1">The sequence shown here is derived from an EMBL/GenBank/DDBJ whole genome shotgun (WGS) entry which is preliminary data.</text>
</comment>
<proteinExistence type="predicted"/>
<protein>
    <submittedName>
        <fullName evidence="1">Uncharacterized protein</fullName>
    </submittedName>
</protein>
<accession>A0ACB5RCA9</accession>
<gene>
    <name evidence="1" type="ORF">rsdtw13_21360</name>
</gene>
<evidence type="ECO:0000313" key="2">
    <source>
        <dbReference type="Proteomes" id="UP001058074"/>
    </source>
</evidence>
<dbReference type="Proteomes" id="UP001058074">
    <property type="component" value="Unassembled WGS sequence"/>
</dbReference>
<sequence>MNEVRFEKVTINEESVEGKSVNHRSFGKGIIQKQDNDEITISFQDGIVRKFSYKVLLENNLLNFID</sequence>
<keyword evidence="2" id="KW-1185">Reference proteome</keyword>
<name>A0ACB5RCA9_9CLOT</name>
<evidence type="ECO:0000313" key="1">
    <source>
        <dbReference type="EMBL" id="GKX66878.1"/>
    </source>
</evidence>
<dbReference type="EMBL" id="BROD01000001">
    <property type="protein sequence ID" value="GKX66878.1"/>
    <property type="molecule type" value="Genomic_DNA"/>
</dbReference>
<organism evidence="1 2">
    <name type="scientific">Inconstantimicrobium mannanitabidum</name>
    <dbReference type="NCBI Taxonomy" id="1604901"/>
    <lineage>
        <taxon>Bacteria</taxon>
        <taxon>Bacillati</taxon>
        <taxon>Bacillota</taxon>
        <taxon>Clostridia</taxon>
        <taxon>Eubacteriales</taxon>
        <taxon>Clostridiaceae</taxon>
        <taxon>Inconstantimicrobium</taxon>
    </lineage>
</organism>